<feature type="domain" description="RES" evidence="1">
    <location>
        <begin position="20"/>
        <end position="154"/>
    </location>
</feature>
<dbReference type="Proteomes" id="UP001589814">
    <property type="component" value="Unassembled WGS sequence"/>
</dbReference>
<dbReference type="Pfam" id="PF08808">
    <property type="entry name" value="RES"/>
    <property type="match status" value="1"/>
</dbReference>
<gene>
    <name evidence="2" type="ORF">ACFFHW_01130</name>
</gene>
<keyword evidence="3" id="KW-1185">Reference proteome</keyword>
<evidence type="ECO:0000259" key="1">
    <source>
        <dbReference type="SMART" id="SM00953"/>
    </source>
</evidence>
<dbReference type="EMBL" id="JBHLVX010000005">
    <property type="protein sequence ID" value="MFC0266607.1"/>
    <property type="molecule type" value="Genomic_DNA"/>
</dbReference>
<reference evidence="2 3" key="1">
    <citation type="submission" date="2024-09" db="EMBL/GenBank/DDBJ databases">
        <authorList>
            <person name="Sun Q."/>
            <person name="Mori K."/>
        </authorList>
    </citation>
    <scope>NUCLEOTIDE SEQUENCE [LARGE SCALE GENOMIC DNA]</scope>
    <source>
        <strain evidence="2 3">CCM 7415</strain>
    </source>
</reference>
<proteinExistence type="predicted"/>
<accession>A0ABV6G0Q7</accession>
<dbReference type="RefSeq" id="WP_245558704.1">
    <property type="nucleotide sequence ID" value="NZ_JBHLVX010000005.1"/>
</dbReference>
<organism evidence="2 3">
    <name type="scientific">Kushneria aurantia</name>
    <dbReference type="NCBI Taxonomy" id="504092"/>
    <lineage>
        <taxon>Bacteria</taxon>
        <taxon>Pseudomonadati</taxon>
        <taxon>Pseudomonadota</taxon>
        <taxon>Gammaproteobacteria</taxon>
        <taxon>Oceanospirillales</taxon>
        <taxon>Halomonadaceae</taxon>
        <taxon>Kushneria</taxon>
    </lineage>
</organism>
<dbReference type="InterPro" id="IPR014914">
    <property type="entry name" value="RES_dom"/>
</dbReference>
<sequence>MPAYRGPAYRVHDPRWAFMPTSGAGAMEHGGRLNRIGVSALYLALDEATALAEYKQLSALVPPGLMVSYELDISRIVDFSQGYSSGRDSLWQELFCDWRKLWFNQRVEPPSWLIGDMVLASGARGIMFPSMVRPEGINLVLFTDQLIDEDRLSVFDPDHQLPHDSSSWR</sequence>
<name>A0ABV6G0Q7_9GAMM</name>
<evidence type="ECO:0000313" key="3">
    <source>
        <dbReference type="Proteomes" id="UP001589814"/>
    </source>
</evidence>
<evidence type="ECO:0000313" key="2">
    <source>
        <dbReference type="EMBL" id="MFC0266607.1"/>
    </source>
</evidence>
<dbReference type="SMART" id="SM00953">
    <property type="entry name" value="RES"/>
    <property type="match status" value="1"/>
</dbReference>
<protein>
    <submittedName>
        <fullName evidence="2">RES family NAD+ phosphorylase</fullName>
    </submittedName>
</protein>
<comment type="caution">
    <text evidence="2">The sequence shown here is derived from an EMBL/GenBank/DDBJ whole genome shotgun (WGS) entry which is preliminary data.</text>
</comment>